<dbReference type="Gene3D" id="1.20.1250.20">
    <property type="entry name" value="MFS general substrate transporter like domains"/>
    <property type="match status" value="2"/>
</dbReference>
<dbReference type="PANTHER" id="PTHR21576">
    <property type="entry name" value="UNCHARACTERIZED NODULIN-LIKE PROTEIN"/>
    <property type="match status" value="1"/>
</dbReference>
<dbReference type="GeneID" id="18876167"/>
<feature type="transmembrane region" description="Helical" evidence="6">
    <location>
        <begin position="158"/>
        <end position="177"/>
    </location>
</feature>
<feature type="transmembrane region" description="Helical" evidence="6">
    <location>
        <begin position="418"/>
        <end position="437"/>
    </location>
</feature>
<dbReference type="GO" id="GO:0022857">
    <property type="term" value="F:transmembrane transporter activity"/>
    <property type="evidence" value="ECO:0007669"/>
    <property type="project" value="InterPro"/>
</dbReference>
<dbReference type="RefSeq" id="XP_007388484.1">
    <property type="nucleotide sequence ID" value="XM_007388422.1"/>
</dbReference>
<protein>
    <submittedName>
        <fullName evidence="7">MFS general substrate transporter</fullName>
    </submittedName>
</protein>
<sequence length="580" mass="62347">MAQPHHPRLLSTPRLVTFVVSILVALGSGTNYVFSAYAPQLGSRLRISHTQLNIIGLAGNVGVYSTAPIWGRIADLKGPRMLLCIAFVGLLLGYSGIRHIYDAGLPTQADSSTKAALPGLTFWILAFCNFLSGVGGNGGLCSALNVTARNFPDSHRAAATGIVISGFGLSAFFFSTIAHTLFPGNTSDFLLVLALGTSIPMVLGLFFLRYIPLPATTTALEHGPASAEEQESLVIHGPPEVERANSRTRLLSPAAVETEVADEEEVPHVHHQQVSSHFQFPHTRNSVEMSVSPTRDGHRRSASARTRRSRSKSKEIPVKDVDGPNIHGKALAFAPDFWLLFCFMSLLSGTGLMYINNVGSISQALFAQGNPDYDETMASQWQSVQVSAISITNCLGRIVIGFTADFTKYSLQQQRSTCLTLVAALLLVSQLACLAITDVSDLWKASALLGFGYGSMFGLVPTIAIEWFGLPHFSENWGFLSLSPLLGGNLFSLAFGRNLDAHASPGSPSTSQPASLLRRAGLPADAQCFDGRSCYEASLHMTIAACTAALGIAIWLGVRDRRKLRESAASEREVVWAEEN</sequence>
<dbReference type="HOGENOM" id="CLU_012596_1_0_1"/>
<feature type="compositionally biased region" description="Basic residues" evidence="5">
    <location>
        <begin position="297"/>
        <end position="311"/>
    </location>
</feature>
<feature type="transmembrane region" description="Helical" evidence="6">
    <location>
        <begin position="477"/>
        <end position="495"/>
    </location>
</feature>
<dbReference type="InterPro" id="IPR036259">
    <property type="entry name" value="MFS_trans_sf"/>
</dbReference>
<feature type="transmembrane region" description="Helical" evidence="6">
    <location>
        <begin position="443"/>
        <end position="465"/>
    </location>
</feature>
<dbReference type="Proteomes" id="UP000054196">
    <property type="component" value="Unassembled WGS sequence"/>
</dbReference>
<dbReference type="OMA" id="PDGLGCY"/>
<feature type="transmembrane region" description="Helical" evidence="6">
    <location>
        <begin position="82"/>
        <end position="101"/>
    </location>
</feature>
<evidence type="ECO:0000256" key="3">
    <source>
        <dbReference type="ARBA" id="ARBA00022989"/>
    </source>
</evidence>
<feature type="transmembrane region" description="Helical" evidence="6">
    <location>
        <begin position="189"/>
        <end position="208"/>
    </location>
</feature>
<comment type="subcellular location">
    <subcellularLocation>
        <location evidence="1">Membrane</location>
        <topology evidence="1">Multi-pass membrane protein</topology>
    </subcellularLocation>
</comment>
<keyword evidence="4 6" id="KW-0472">Membrane</keyword>
<feature type="transmembrane region" description="Helical" evidence="6">
    <location>
        <begin position="386"/>
        <end position="406"/>
    </location>
</feature>
<dbReference type="KEGG" id="psq:PUNSTDRAFT_108469"/>
<evidence type="ECO:0000256" key="4">
    <source>
        <dbReference type="ARBA" id="ARBA00023136"/>
    </source>
</evidence>
<feature type="transmembrane region" description="Helical" evidence="6">
    <location>
        <begin position="539"/>
        <end position="558"/>
    </location>
</feature>
<evidence type="ECO:0000256" key="2">
    <source>
        <dbReference type="ARBA" id="ARBA00022692"/>
    </source>
</evidence>
<evidence type="ECO:0000313" key="8">
    <source>
        <dbReference type="Proteomes" id="UP000054196"/>
    </source>
</evidence>
<evidence type="ECO:0000256" key="1">
    <source>
        <dbReference type="ARBA" id="ARBA00004141"/>
    </source>
</evidence>
<dbReference type="InterPro" id="IPR011701">
    <property type="entry name" value="MFS"/>
</dbReference>
<reference evidence="8" key="1">
    <citation type="journal article" date="2012" name="Science">
        <title>The Paleozoic origin of enzymatic lignin decomposition reconstructed from 31 fungal genomes.</title>
        <authorList>
            <person name="Floudas D."/>
            <person name="Binder M."/>
            <person name="Riley R."/>
            <person name="Barry K."/>
            <person name="Blanchette R.A."/>
            <person name="Henrissat B."/>
            <person name="Martinez A.T."/>
            <person name="Otillar R."/>
            <person name="Spatafora J.W."/>
            <person name="Yadav J.S."/>
            <person name="Aerts A."/>
            <person name="Benoit I."/>
            <person name="Boyd A."/>
            <person name="Carlson A."/>
            <person name="Copeland A."/>
            <person name="Coutinho P.M."/>
            <person name="de Vries R.P."/>
            <person name="Ferreira P."/>
            <person name="Findley K."/>
            <person name="Foster B."/>
            <person name="Gaskell J."/>
            <person name="Glotzer D."/>
            <person name="Gorecki P."/>
            <person name="Heitman J."/>
            <person name="Hesse C."/>
            <person name="Hori C."/>
            <person name="Igarashi K."/>
            <person name="Jurgens J.A."/>
            <person name="Kallen N."/>
            <person name="Kersten P."/>
            <person name="Kohler A."/>
            <person name="Kuees U."/>
            <person name="Kumar T.K.A."/>
            <person name="Kuo A."/>
            <person name="LaButti K."/>
            <person name="Larrondo L.F."/>
            <person name="Lindquist E."/>
            <person name="Ling A."/>
            <person name="Lombard V."/>
            <person name="Lucas S."/>
            <person name="Lundell T."/>
            <person name="Martin R."/>
            <person name="McLaughlin D.J."/>
            <person name="Morgenstern I."/>
            <person name="Morin E."/>
            <person name="Murat C."/>
            <person name="Nagy L.G."/>
            <person name="Nolan M."/>
            <person name="Ohm R.A."/>
            <person name="Patyshakuliyeva A."/>
            <person name="Rokas A."/>
            <person name="Ruiz-Duenas F.J."/>
            <person name="Sabat G."/>
            <person name="Salamov A."/>
            <person name="Samejima M."/>
            <person name="Schmutz J."/>
            <person name="Slot J.C."/>
            <person name="St John F."/>
            <person name="Stenlid J."/>
            <person name="Sun H."/>
            <person name="Sun S."/>
            <person name="Syed K."/>
            <person name="Tsang A."/>
            <person name="Wiebenga A."/>
            <person name="Young D."/>
            <person name="Pisabarro A."/>
            <person name="Eastwood D.C."/>
            <person name="Martin F."/>
            <person name="Cullen D."/>
            <person name="Grigoriev I.V."/>
            <person name="Hibbett D.S."/>
        </authorList>
    </citation>
    <scope>NUCLEOTIDE SEQUENCE [LARGE SCALE GENOMIC DNA]</scope>
    <source>
        <strain evidence="8">HHB-11173 SS5</strain>
    </source>
</reference>
<dbReference type="AlphaFoldDB" id="R7S4Y8"/>
<keyword evidence="8" id="KW-1185">Reference proteome</keyword>
<proteinExistence type="predicted"/>
<dbReference type="GO" id="GO:0000329">
    <property type="term" value="C:fungal-type vacuole membrane"/>
    <property type="evidence" value="ECO:0007669"/>
    <property type="project" value="TreeGrafter"/>
</dbReference>
<evidence type="ECO:0000256" key="5">
    <source>
        <dbReference type="SAM" id="MobiDB-lite"/>
    </source>
</evidence>
<dbReference type="SUPFAM" id="SSF103473">
    <property type="entry name" value="MFS general substrate transporter"/>
    <property type="match status" value="1"/>
</dbReference>
<dbReference type="eggNOG" id="ENOG502RWDV">
    <property type="taxonomic scope" value="Eukaryota"/>
</dbReference>
<organism evidence="7 8">
    <name type="scientific">Punctularia strigosozonata (strain HHB-11173)</name>
    <name type="common">White-rot fungus</name>
    <dbReference type="NCBI Taxonomy" id="741275"/>
    <lineage>
        <taxon>Eukaryota</taxon>
        <taxon>Fungi</taxon>
        <taxon>Dikarya</taxon>
        <taxon>Basidiomycota</taxon>
        <taxon>Agaricomycotina</taxon>
        <taxon>Agaricomycetes</taxon>
        <taxon>Corticiales</taxon>
        <taxon>Punctulariaceae</taxon>
        <taxon>Punctularia</taxon>
    </lineage>
</organism>
<accession>R7S4Y8</accession>
<evidence type="ECO:0000313" key="7">
    <source>
        <dbReference type="EMBL" id="EIN04341.1"/>
    </source>
</evidence>
<feature type="transmembrane region" description="Helical" evidence="6">
    <location>
        <begin position="121"/>
        <end position="146"/>
    </location>
</feature>
<evidence type="ECO:0000256" key="6">
    <source>
        <dbReference type="SAM" id="Phobius"/>
    </source>
</evidence>
<keyword evidence="2 6" id="KW-0812">Transmembrane</keyword>
<feature type="region of interest" description="Disordered" evidence="5">
    <location>
        <begin position="285"/>
        <end position="320"/>
    </location>
</feature>
<dbReference type="EMBL" id="JH687555">
    <property type="protein sequence ID" value="EIN04341.1"/>
    <property type="molecule type" value="Genomic_DNA"/>
</dbReference>
<dbReference type="PANTHER" id="PTHR21576:SF160">
    <property type="entry name" value="NODULIN-LIKE DOMAIN-CONTAINING PROTEIN"/>
    <property type="match status" value="1"/>
</dbReference>
<dbReference type="OrthoDB" id="410267at2759"/>
<gene>
    <name evidence="7" type="ORF">PUNSTDRAFT_108469</name>
</gene>
<keyword evidence="3 6" id="KW-1133">Transmembrane helix</keyword>
<feature type="transmembrane region" description="Helical" evidence="6">
    <location>
        <begin position="337"/>
        <end position="355"/>
    </location>
</feature>
<name>R7S4Y8_PUNST</name>
<dbReference type="Pfam" id="PF07690">
    <property type="entry name" value="MFS_1"/>
    <property type="match status" value="1"/>
</dbReference>